<accession>A0A5B7J4U8</accession>
<reference evidence="2 3" key="1">
    <citation type="submission" date="2019-05" db="EMBL/GenBank/DDBJ databases">
        <title>Another draft genome of Portunus trituberculatus and its Hox gene families provides insights of decapod evolution.</title>
        <authorList>
            <person name="Jeong J.-H."/>
            <person name="Song I."/>
            <person name="Kim S."/>
            <person name="Choi T."/>
            <person name="Kim D."/>
            <person name="Ryu S."/>
            <person name="Kim W."/>
        </authorList>
    </citation>
    <scope>NUCLEOTIDE SEQUENCE [LARGE SCALE GENOMIC DNA]</scope>
    <source>
        <tissue evidence="2">Muscle</tissue>
    </source>
</reference>
<name>A0A5B7J4U8_PORTR</name>
<dbReference type="AlphaFoldDB" id="A0A5B7J4U8"/>
<dbReference type="Proteomes" id="UP000324222">
    <property type="component" value="Unassembled WGS sequence"/>
</dbReference>
<feature type="compositionally biased region" description="Basic and acidic residues" evidence="1">
    <location>
        <begin position="45"/>
        <end position="60"/>
    </location>
</feature>
<keyword evidence="3" id="KW-1185">Reference proteome</keyword>
<organism evidence="2 3">
    <name type="scientific">Portunus trituberculatus</name>
    <name type="common">Swimming crab</name>
    <name type="synonym">Neptunus trituberculatus</name>
    <dbReference type="NCBI Taxonomy" id="210409"/>
    <lineage>
        <taxon>Eukaryota</taxon>
        <taxon>Metazoa</taxon>
        <taxon>Ecdysozoa</taxon>
        <taxon>Arthropoda</taxon>
        <taxon>Crustacea</taxon>
        <taxon>Multicrustacea</taxon>
        <taxon>Malacostraca</taxon>
        <taxon>Eumalacostraca</taxon>
        <taxon>Eucarida</taxon>
        <taxon>Decapoda</taxon>
        <taxon>Pleocyemata</taxon>
        <taxon>Brachyura</taxon>
        <taxon>Eubrachyura</taxon>
        <taxon>Portunoidea</taxon>
        <taxon>Portunidae</taxon>
        <taxon>Portuninae</taxon>
        <taxon>Portunus</taxon>
    </lineage>
</organism>
<sequence length="114" mass="12148">MKRNWGFPATRRSHPVGATLLLLPPLMGREEGWGRGPPWSGRSAQSDRRPPCLPRPSHDAGLRYASHCVGGRRGGVAAHGGRVARLARSLGIALGPSTDGAVDHLSPARKNTVF</sequence>
<evidence type="ECO:0000256" key="1">
    <source>
        <dbReference type="SAM" id="MobiDB-lite"/>
    </source>
</evidence>
<protein>
    <submittedName>
        <fullName evidence="2">Uncharacterized protein</fullName>
    </submittedName>
</protein>
<comment type="caution">
    <text evidence="2">The sequence shown here is derived from an EMBL/GenBank/DDBJ whole genome shotgun (WGS) entry which is preliminary data.</text>
</comment>
<proteinExistence type="predicted"/>
<evidence type="ECO:0000313" key="3">
    <source>
        <dbReference type="Proteomes" id="UP000324222"/>
    </source>
</evidence>
<feature type="region of interest" description="Disordered" evidence="1">
    <location>
        <begin position="31"/>
        <end position="60"/>
    </location>
</feature>
<dbReference type="EMBL" id="VSRR010076101">
    <property type="protein sequence ID" value="MPC87948.1"/>
    <property type="molecule type" value="Genomic_DNA"/>
</dbReference>
<gene>
    <name evidence="2" type="ORF">E2C01_082831</name>
</gene>
<evidence type="ECO:0000313" key="2">
    <source>
        <dbReference type="EMBL" id="MPC87948.1"/>
    </source>
</evidence>